<dbReference type="PROSITE" id="PS51272">
    <property type="entry name" value="SLH"/>
    <property type="match status" value="3"/>
</dbReference>
<evidence type="ECO:0000259" key="2">
    <source>
        <dbReference type="PROSITE" id="PS51272"/>
    </source>
</evidence>
<feature type="transmembrane region" description="Helical" evidence="1">
    <location>
        <begin position="20"/>
        <end position="38"/>
    </location>
</feature>
<evidence type="ECO:0000256" key="1">
    <source>
        <dbReference type="SAM" id="Phobius"/>
    </source>
</evidence>
<dbReference type="PANTHER" id="PTHR43308:SF5">
    <property type="entry name" value="S-LAYER PROTEIN _ PEPTIDOGLYCAN ENDO-BETA-N-ACETYLGLUCOSAMINIDASE"/>
    <property type="match status" value="1"/>
</dbReference>
<reference evidence="3 4" key="2">
    <citation type="submission" date="2018-03" db="EMBL/GenBank/DDBJ databases">
        <title>The ancient ancestry and fast evolution of plastids.</title>
        <authorList>
            <person name="Moore K.R."/>
            <person name="Magnabosco C."/>
            <person name="Momper L."/>
            <person name="Gold D.A."/>
            <person name="Bosak T."/>
            <person name="Fournier G.P."/>
        </authorList>
    </citation>
    <scope>NUCLEOTIDE SEQUENCE [LARGE SCALE GENOMIC DNA]</scope>
    <source>
        <strain evidence="3 4">ULC18</strain>
    </source>
</reference>
<evidence type="ECO:0000313" key="3">
    <source>
        <dbReference type="EMBL" id="PSB34677.1"/>
    </source>
</evidence>
<dbReference type="AlphaFoldDB" id="A0A2T1EPK6"/>
<sequence>MTTPPDPQSDGKRLSTDELIAVFVALTSIGVIFFWSIGQKDSGLSVPLMSSPTASVPSPTPSIAPSLPAVAASPIGSTAYRTAPPSVSVPIETPANPAPVPVAPFIAVAPQAPTPSQATSSPPAQAKQFADVPSGYWAGVPIAALSAKGILDGFPDGNFQPNKPITRAEFAEIIRLAFNQPTSREALKFNDLQPNYWAIAAIDEATQTRFMSGFPNGSFQPNRQIPRLQVLLALATGLNLQAKLPPAQVLSRYQDAAQIPKYATDKIAAATEAGLVLNDADPKTLNPTKVTTRAEVAALVYKALRK</sequence>
<feature type="domain" description="SLH" evidence="2">
    <location>
        <begin position="125"/>
        <end position="188"/>
    </location>
</feature>
<dbReference type="RefSeq" id="WP_106254619.1">
    <property type="nucleotide sequence ID" value="NZ_CAWNSW010000025.1"/>
</dbReference>
<protein>
    <submittedName>
        <fullName evidence="3">S-layer protein</fullName>
    </submittedName>
</protein>
<reference evidence="4" key="1">
    <citation type="submission" date="2018-02" db="EMBL/GenBank/DDBJ databases">
        <authorList>
            <person name="Moore K."/>
            <person name="Momper L."/>
        </authorList>
    </citation>
    <scope>NUCLEOTIDE SEQUENCE [LARGE SCALE GENOMIC DNA]</scope>
    <source>
        <strain evidence="4">ULC18</strain>
    </source>
</reference>
<dbReference type="Proteomes" id="UP000239576">
    <property type="component" value="Unassembled WGS sequence"/>
</dbReference>
<keyword evidence="4" id="KW-1185">Reference proteome</keyword>
<dbReference type="OrthoDB" id="9759810at2"/>
<dbReference type="InterPro" id="IPR001119">
    <property type="entry name" value="SLH_dom"/>
</dbReference>
<dbReference type="EMBL" id="PVWK01000012">
    <property type="protein sequence ID" value="PSB34677.1"/>
    <property type="molecule type" value="Genomic_DNA"/>
</dbReference>
<name>A0A2T1EPK6_9CYAN</name>
<gene>
    <name evidence="3" type="ORF">C7B82_01875</name>
</gene>
<proteinExistence type="predicted"/>
<feature type="domain" description="SLH" evidence="2">
    <location>
        <begin position="189"/>
        <end position="248"/>
    </location>
</feature>
<dbReference type="Pfam" id="PF00395">
    <property type="entry name" value="SLH"/>
    <property type="match status" value="3"/>
</dbReference>
<dbReference type="PANTHER" id="PTHR43308">
    <property type="entry name" value="OUTER MEMBRANE PROTEIN ALPHA-RELATED"/>
    <property type="match status" value="1"/>
</dbReference>
<feature type="domain" description="SLH" evidence="2">
    <location>
        <begin position="250"/>
        <end position="306"/>
    </location>
</feature>
<evidence type="ECO:0000313" key="4">
    <source>
        <dbReference type="Proteomes" id="UP000239576"/>
    </source>
</evidence>
<keyword evidence="1" id="KW-1133">Transmembrane helix</keyword>
<keyword evidence="1" id="KW-0812">Transmembrane</keyword>
<organism evidence="3 4">
    <name type="scientific">Stenomitos frigidus ULC18</name>
    <dbReference type="NCBI Taxonomy" id="2107698"/>
    <lineage>
        <taxon>Bacteria</taxon>
        <taxon>Bacillati</taxon>
        <taxon>Cyanobacteriota</taxon>
        <taxon>Cyanophyceae</taxon>
        <taxon>Leptolyngbyales</taxon>
        <taxon>Leptolyngbyaceae</taxon>
        <taxon>Stenomitos</taxon>
    </lineage>
</organism>
<comment type="caution">
    <text evidence="3">The sequence shown here is derived from an EMBL/GenBank/DDBJ whole genome shotgun (WGS) entry which is preliminary data.</text>
</comment>
<dbReference type="InterPro" id="IPR051465">
    <property type="entry name" value="Cell_Envelope_Struct_Comp"/>
</dbReference>
<accession>A0A2T1EPK6</accession>
<keyword evidence="1" id="KW-0472">Membrane</keyword>